<accession>A0A4V6N0D0</accession>
<keyword evidence="3" id="KW-0479">Metal-binding</keyword>
<dbReference type="InterPro" id="IPR014729">
    <property type="entry name" value="Rossmann-like_a/b/a_fold"/>
</dbReference>
<evidence type="ECO:0000256" key="4">
    <source>
        <dbReference type="ARBA" id="ARBA00022741"/>
    </source>
</evidence>
<evidence type="ECO:0000256" key="8">
    <source>
        <dbReference type="ARBA" id="ARBA00037993"/>
    </source>
</evidence>
<keyword evidence="6" id="KW-0862">Zinc</keyword>
<comment type="pathway">
    <text evidence="1">Purine metabolism; 7-cyano-7-deazaguanine biosynthesis.</text>
</comment>
<sequence length="196" mass="22241">MKKGVLLSGGIDSICLTYGIRPEIAYTIDYGQTVAEREIYVSKYICKELNIQHKIIKVDCKNLGSGTLANSENLSFSPSEEWWPYRNQLIITLALMQGIKDNIKELHLATVKSDEFHKDGTKQFYEYINKLVSFQEGEISVKCETTDYFSHELANKYSVPLELLSIAHSCHVSNIACGNCSGCIKQMRVRFELNID</sequence>
<evidence type="ECO:0000256" key="9">
    <source>
        <dbReference type="ARBA" id="ARBA00039149"/>
    </source>
</evidence>
<dbReference type="Pfam" id="PF06508">
    <property type="entry name" value="QueC"/>
    <property type="match status" value="1"/>
</dbReference>
<dbReference type="GO" id="GO:0008616">
    <property type="term" value="P:tRNA queuosine(34) biosynthetic process"/>
    <property type="evidence" value="ECO:0007669"/>
    <property type="project" value="UniProtKB-KW"/>
</dbReference>
<comment type="catalytic activity">
    <reaction evidence="10">
        <text>7-carboxy-7-carbaguanine + NH4(+) + 2 ATP = 7-cyano-7-carbaguanine + 2 AMP + 2 diphosphate + 2 H(+)</text>
        <dbReference type="Rhea" id="RHEA:27982"/>
        <dbReference type="ChEBI" id="CHEBI:15378"/>
        <dbReference type="ChEBI" id="CHEBI:28938"/>
        <dbReference type="ChEBI" id="CHEBI:30616"/>
        <dbReference type="ChEBI" id="CHEBI:33019"/>
        <dbReference type="ChEBI" id="CHEBI:45075"/>
        <dbReference type="ChEBI" id="CHEBI:61036"/>
        <dbReference type="ChEBI" id="CHEBI:456215"/>
        <dbReference type="EC" id="6.3.4.20"/>
    </reaction>
</comment>
<dbReference type="AlphaFoldDB" id="A0A4V6N0D0"/>
<dbReference type="GO" id="GO:0046872">
    <property type="term" value="F:metal ion binding"/>
    <property type="evidence" value="ECO:0007669"/>
    <property type="project" value="UniProtKB-KW"/>
</dbReference>
<keyword evidence="5" id="KW-0671">Queuosine biosynthesis</keyword>
<dbReference type="InterPro" id="IPR018317">
    <property type="entry name" value="QueC"/>
</dbReference>
<evidence type="ECO:0000313" key="11">
    <source>
        <dbReference type="EMBL" id="TBX69633.1"/>
    </source>
</evidence>
<keyword evidence="12" id="KW-1185">Reference proteome</keyword>
<reference evidence="11 12" key="1">
    <citation type="submission" date="2019-02" db="EMBL/GenBank/DDBJ databases">
        <title>Flavobacterium sp. RD-2-33 isolated from forest soil.</title>
        <authorList>
            <person name="Chaudhary D.K."/>
        </authorList>
    </citation>
    <scope>NUCLEOTIDE SEQUENCE [LARGE SCALE GENOMIC DNA]</scope>
    <source>
        <strain evidence="11 12">RD-2-33</strain>
    </source>
</reference>
<proteinExistence type="inferred from homology"/>
<dbReference type="Gene3D" id="3.40.50.620">
    <property type="entry name" value="HUPs"/>
    <property type="match status" value="1"/>
</dbReference>
<gene>
    <name evidence="11" type="ORF">EZL74_07010</name>
</gene>
<evidence type="ECO:0000256" key="2">
    <source>
        <dbReference type="ARBA" id="ARBA00022598"/>
    </source>
</evidence>
<keyword evidence="4" id="KW-0547">Nucleotide-binding</keyword>
<dbReference type="Proteomes" id="UP000293300">
    <property type="component" value="Unassembled WGS sequence"/>
</dbReference>
<dbReference type="SUPFAM" id="SSF52402">
    <property type="entry name" value="Adenine nucleotide alpha hydrolases-like"/>
    <property type="match status" value="1"/>
</dbReference>
<dbReference type="EMBL" id="SJPE01000006">
    <property type="protein sequence ID" value="TBX69633.1"/>
    <property type="molecule type" value="Genomic_DNA"/>
</dbReference>
<comment type="caution">
    <text evidence="11">The sequence shown here is derived from an EMBL/GenBank/DDBJ whole genome shotgun (WGS) entry which is preliminary data.</text>
</comment>
<evidence type="ECO:0000256" key="3">
    <source>
        <dbReference type="ARBA" id="ARBA00022723"/>
    </source>
</evidence>
<dbReference type="PANTHER" id="PTHR42914">
    <property type="entry name" value="7-CYANO-7-DEAZAGUANINE SYNTHASE"/>
    <property type="match status" value="1"/>
</dbReference>
<evidence type="ECO:0000256" key="7">
    <source>
        <dbReference type="ARBA" id="ARBA00022840"/>
    </source>
</evidence>
<keyword evidence="7" id="KW-0067">ATP-binding</keyword>
<evidence type="ECO:0000313" key="12">
    <source>
        <dbReference type="Proteomes" id="UP000293300"/>
    </source>
</evidence>
<evidence type="ECO:0000256" key="1">
    <source>
        <dbReference type="ARBA" id="ARBA00005061"/>
    </source>
</evidence>
<comment type="similarity">
    <text evidence="8">Belongs to the QueC family.</text>
</comment>
<evidence type="ECO:0000256" key="5">
    <source>
        <dbReference type="ARBA" id="ARBA00022785"/>
    </source>
</evidence>
<protein>
    <recommendedName>
        <fullName evidence="9">7-cyano-7-deazaguanine synthase</fullName>
        <ecNumber evidence="9">6.3.4.20</ecNumber>
    </recommendedName>
</protein>
<dbReference type="PANTHER" id="PTHR42914:SF1">
    <property type="entry name" value="7-CYANO-7-DEAZAGUANINE SYNTHASE"/>
    <property type="match status" value="1"/>
</dbReference>
<dbReference type="GO" id="GO:0016874">
    <property type="term" value="F:ligase activity"/>
    <property type="evidence" value="ECO:0007669"/>
    <property type="project" value="UniProtKB-KW"/>
</dbReference>
<organism evidence="11 12">
    <name type="scientific">Flavobacterium silvisoli</name>
    <dbReference type="NCBI Taxonomy" id="2529433"/>
    <lineage>
        <taxon>Bacteria</taxon>
        <taxon>Pseudomonadati</taxon>
        <taxon>Bacteroidota</taxon>
        <taxon>Flavobacteriia</taxon>
        <taxon>Flavobacteriales</taxon>
        <taxon>Flavobacteriaceae</taxon>
        <taxon>Flavobacterium</taxon>
    </lineage>
</organism>
<dbReference type="EC" id="6.3.4.20" evidence="9"/>
<dbReference type="OrthoDB" id="1426978at2"/>
<evidence type="ECO:0000256" key="10">
    <source>
        <dbReference type="ARBA" id="ARBA00047890"/>
    </source>
</evidence>
<evidence type="ECO:0000256" key="6">
    <source>
        <dbReference type="ARBA" id="ARBA00022833"/>
    </source>
</evidence>
<keyword evidence="2" id="KW-0436">Ligase</keyword>
<dbReference type="GO" id="GO:0005524">
    <property type="term" value="F:ATP binding"/>
    <property type="evidence" value="ECO:0007669"/>
    <property type="project" value="UniProtKB-KW"/>
</dbReference>
<name>A0A4V6N0D0_9FLAO</name>